<feature type="domain" description="Polysaccharide pyruvyl transferase" evidence="1">
    <location>
        <begin position="13"/>
        <end position="281"/>
    </location>
</feature>
<dbReference type="AlphaFoldDB" id="A0A951QNB7"/>
<dbReference type="Pfam" id="PF04230">
    <property type="entry name" value="PS_pyruv_trans"/>
    <property type="match status" value="1"/>
</dbReference>
<comment type="caution">
    <text evidence="2">The sequence shown here is derived from an EMBL/GenBank/DDBJ whole genome shotgun (WGS) entry which is preliminary data.</text>
</comment>
<proteinExistence type="predicted"/>
<dbReference type="NCBIfam" id="TIGR03609">
    <property type="entry name" value="S_layer_CsaB"/>
    <property type="match status" value="1"/>
</dbReference>
<accession>A0A951QNB7</accession>
<sequence length="345" mass="38515">MRALLSGYYGKGNGGDEALLATLLQMLPEDVTPVVLSGNPKETSDRYHVEAHDRFSFSPVIQALRSCDALIWGGGSLIQDVTSTISPFYYGGLMVLAQKMNLKTVAWAQGIGPLKRPVTKWMARQNFAGCTKVSVRDRVSSALLNEWQIPHIMAPDPVWALQSQPMPRLWDLPAPRVAVTLRSHPLLTPERLENLTQAIVDFQKATQTFILLLPFQKSEDLSIAEKIQPRVKDVSKILCIEEPEVLKGVYRGVEMTIGMRLHSLIMAASEGCRCFALSYDPKVNRLMEDLDMPGWNLGSLPENANLISKTWIEHYANGEPLSSDKIQFLVDRALIHRELLAQALN</sequence>
<dbReference type="GO" id="GO:0016740">
    <property type="term" value="F:transferase activity"/>
    <property type="evidence" value="ECO:0007669"/>
    <property type="project" value="UniProtKB-KW"/>
</dbReference>
<reference evidence="2" key="2">
    <citation type="journal article" date="2022" name="Microbiol. Resour. Announc.">
        <title>Metagenome Sequencing to Explore Phylogenomics of Terrestrial Cyanobacteria.</title>
        <authorList>
            <person name="Ward R.D."/>
            <person name="Stajich J.E."/>
            <person name="Johansen J.R."/>
            <person name="Huntemann M."/>
            <person name="Clum A."/>
            <person name="Foster B."/>
            <person name="Foster B."/>
            <person name="Roux S."/>
            <person name="Palaniappan K."/>
            <person name="Varghese N."/>
            <person name="Mukherjee S."/>
            <person name="Reddy T.B.K."/>
            <person name="Daum C."/>
            <person name="Copeland A."/>
            <person name="Chen I.A."/>
            <person name="Ivanova N.N."/>
            <person name="Kyrpides N.C."/>
            <person name="Shapiro N."/>
            <person name="Eloe-Fadrosh E.A."/>
            <person name="Pietrasiak N."/>
        </authorList>
    </citation>
    <scope>NUCLEOTIDE SEQUENCE</scope>
    <source>
        <strain evidence="2">GSE-NOS-MK-12-04C</strain>
    </source>
</reference>
<dbReference type="InterPro" id="IPR007345">
    <property type="entry name" value="Polysacch_pyruvyl_Trfase"/>
</dbReference>
<dbReference type="InterPro" id="IPR019896">
    <property type="entry name" value="Polysacch_pyruvyl_Trfase_CsaB"/>
</dbReference>
<protein>
    <submittedName>
        <fullName evidence="2">Polysaccharide pyruvyl transferase CsaB</fullName>
    </submittedName>
</protein>
<reference evidence="2" key="1">
    <citation type="submission" date="2021-05" db="EMBL/GenBank/DDBJ databases">
        <authorList>
            <person name="Pietrasiak N."/>
            <person name="Ward R."/>
            <person name="Stajich J.E."/>
            <person name="Kurbessoian T."/>
        </authorList>
    </citation>
    <scope>NUCLEOTIDE SEQUENCE</scope>
    <source>
        <strain evidence="2">GSE-NOS-MK-12-04C</strain>
    </source>
</reference>
<name>A0A951QNB7_9CYAN</name>
<dbReference type="Proteomes" id="UP000729701">
    <property type="component" value="Unassembled WGS sequence"/>
</dbReference>
<dbReference type="PANTHER" id="PTHR36836">
    <property type="entry name" value="COLANIC ACID BIOSYNTHESIS PROTEIN WCAK"/>
    <property type="match status" value="1"/>
</dbReference>
<dbReference type="PANTHER" id="PTHR36836:SF1">
    <property type="entry name" value="COLANIC ACID BIOSYNTHESIS PROTEIN WCAK"/>
    <property type="match status" value="1"/>
</dbReference>
<evidence type="ECO:0000313" key="2">
    <source>
        <dbReference type="EMBL" id="MBW4667705.1"/>
    </source>
</evidence>
<dbReference type="EMBL" id="JAHHGZ010000008">
    <property type="protein sequence ID" value="MBW4667705.1"/>
    <property type="molecule type" value="Genomic_DNA"/>
</dbReference>
<evidence type="ECO:0000259" key="1">
    <source>
        <dbReference type="Pfam" id="PF04230"/>
    </source>
</evidence>
<evidence type="ECO:0000313" key="3">
    <source>
        <dbReference type="Proteomes" id="UP000729701"/>
    </source>
</evidence>
<keyword evidence="2" id="KW-0808">Transferase</keyword>
<organism evidence="2 3">
    <name type="scientific">Cyanomargarita calcarea GSE-NOS-MK-12-04C</name>
    <dbReference type="NCBI Taxonomy" id="2839659"/>
    <lineage>
        <taxon>Bacteria</taxon>
        <taxon>Bacillati</taxon>
        <taxon>Cyanobacteriota</taxon>
        <taxon>Cyanophyceae</taxon>
        <taxon>Nostocales</taxon>
        <taxon>Cyanomargaritaceae</taxon>
        <taxon>Cyanomargarita</taxon>
    </lineage>
</organism>
<gene>
    <name evidence="2" type="primary">csaB</name>
    <name evidence="2" type="ORF">KME60_09765</name>
</gene>